<evidence type="ECO:0000256" key="6">
    <source>
        <dbReference type="ARBA" id="ARBA00022840"/>
    </source>
</evidence>
<evidence type="ECO:0000256" key="1">
    <source>
        <dbReference type="ARBA" id="ARBA00005417"/>
    </source>
</evidence>
<dbReference type="CDD" id="cd03216">
    <property type="entry name" value="ABC_Carb_Monos_I"/>
    <property type="match status" value="1"/>
</dbReference>
<dbReference type="OrthoDB" id="9805029at2"/>
<feature type="domain" description="ABC transporter" evidence="8">
    <location>
        <begin position="269"/>
        <end position="513"/>
    </location>
</feature>
<comment type="caution">
    <text evidence="9">The sequence shown here is derived from an EMBL/GenBank/DDBJ whole genome shotgun (WGS) entry which is preliminary data.</text>
</comment>
<keyword evidence="3" id="KW-0762">Sugar transport</keyword>
<dbReference type="PROSITE" id="PS50893">
    <property type="entry name" value="ABC_TRANSPORTER_2"/>
    <property type="match status" value="2"/>
</dbReference>
<dbReference type="InterPro" id="IPR050107">
    <property type="entry name" value="ABC_carbohydrate_import_ATPase"/>
</dbReference>
<feature type="domain" description="ABC transporter" evidence="8">
    <location>
        <begin position="19"/>
        <end position="254"/>
    </location>
</feature>
<dbReference type="AlphaFoldDB" id="A0A2U2DR73"/>
<evidence type="ECO:0000256" key="2">
    <source>
        <dbReference type="ARBA" id="ARBA00022448"/>
    </source>
</evidence>
<evidence type="ECO:0000313" key="10">
    <source>
        <dbReference type="Proteomes" id="UP000245252"/>
    </source>
</evidence>
<evidence type="ECO:0000256" key="7">
    <source>
        <dbReference type="ARBA" id="ARBA00023136"/>
    </source>
</evidence>
<evidence type="ECO:0000256" key="3">
    <source>
        <dbReference type="ARBA" id="ARBA00022597"/>
    </source>
</evidence>
<evidence type="ECO:0000313" key="9">
    <source>
        <dbReference type="EMBL" id="PWE55815.1"/>
    </source>
</evidence>
<dbReference type="PANTHER" id="PTHR43790:SF9">
    <property type="entry name" value="GALACTOFURANOSE TRANSPORTER ATP-BINDING PROTEIN YTFR"/>
    <property type="match status" value="1"/>
</dbReference>
<dbReference type="InterPro" id="IPR003593">
    <property type="entry name" value="AAA+_ATPase"/>
</dbReference>
<proteinExistence type="inferred from homology"/>
<reference evidence="9 10" key="1">
    <citation type="submission" date="2018-05" db="EMBL/GenBank/DDBJ databases">
        <title>The draft genome of strain NS-104.</title>
        <authorList>
            <person name="Hang P."/>
            <person name="Jiang J."/>
        </authorList>
    </citation>
    <scope>NUCLEOTIDE SEQUENCE [LARGE SCALE GENOMIC DNA]</scope>
    <source>
        <strain evidence="9 10">NS-104</strain>
    </source>
</reference>
<dbReference type="SMART" id="SM00382">
    <property type="entry name" value="AAA"/>
    <property type="match status" value="1"/>
</dbReference>
<keyword evidence="6 9" id="KW-0067">ATP-binding</keyword>
<evidence type="ECO:0000256" key="4">
    <source>
        <dbReference type="ARBA" id="ARBA00022737"/>
    </source>
</evidence>
<dbReference type="InterPro" id="IPR027417">
    <property type="entry name" value="P-loop_NTPase"/>
</dbReference>
<dbReference type="Gene3D" id="3.40.50.300">
    <property type="entry name" value="P-loop containing nucleotide triphosphate hydrolases"/>
    <property type="match status" value="2"/>
</dbReference>
<sequence>MQEPVSGPAVPVGAGEVALSIEAIRKAYGATVAVEKAAMTLMAGEVHALLGENGAGKSTLVKILSGVVRPDAGGMVLKGRPYAPTSISAARAEGVATAFQELSLLPNLSVAENLLLPRLPKGVAGMTSAAGTWQAGAEILARYGLDHIDPGAALESLPLADRQRVEIVRAFVNARHVLVLDEPTAALADTQWLFDHVRAATAKGMAVLYISHRLSEVRALCSRATVLRNGRSIATVELSAATDGDIFEMMVGRRGHAARRAATSTAATLNAPVVLSVSGMAGDTLKDVSFELRKGEILGIAALEGQGQRELFRTLAGLRQPASGTISVDGVAQALRGPSHALRVGGGIAYLPEERKTEGILSGLSAASNIVLPILPSVSKAGLVSGRNERAASEEHAQRVEMSQRYLSFPIGDLSGGNQQKALLARVMATGAQTLLLFDPTRGVDVGTKQSIYAAISNFAEQGGSVLFYSSELPEIVQLAHRCMVLYGGRIFSEFTGEDIDEQALVAALIGHGGAERRASAGVH</sequence>
<comment type="similarity">
    <text evidence="1">Belongs to the ABC transporter superfamily.</text>
</comment>
<organism evidence="9 10">
    <name type="scientific">Metarhizobium album</name>
    <dbReference type="NCBI Taxonomy" id="2182425"/>
    <lineage>
        <taxon>Bacteria</taxon>
        <taxon>Pseudomonadati</taxon>
        <taxon>Pseudomonadota</taxon>
        <taxon>Alphaproteobacteria</taxon>
        <taxon>Hyphomicrobiales</taxon>
        <taxon>Rhizobiaceae</taxon>
        <taxon>Metarhizobium</taxon>
    </lineage>
</organism>
<dbReference type="SUPFAM" id="SSF52540">
    <property type="entry name" value="P-loop containing nucleoside triphosphate hydrolases"/>
    <property type="match status" value="2"/>
</dbReference>
<protein>
    <submittedName>
        <fullName evidence="9">Sugar ABC transporter ATP-binding protein</fullName>
    </submittedName>
</protein>
<dbReference type="PANTHER" id="PTHR43790">
    <property type="entry name" value="CARBOHYDRATE TRANSPORT ATP-BINDING PROTEIN MG119-RELATED"/>
    <property type="match status" value="1"/>
</dbReference>
<keyword evidence="7" id="KW-0472">Membrane</keyword>
<dbReference type="PROSITE" id="PS00211">
    <property type="entry name" value="ABC_TRANSPORTER_1"/>
    <property type="match status" value="1"/>
</dbReference>
<gene>
    <name evidence="9" type="ORF">DEM27_14185</name>
</gene>
<keyword evidence="10" id="KW-1185">Reference proteome</keyword>
<keyword evidence="5" id="KW-0547">Nucleotide-binding</keyword>
<dbReference type="EMBL" id="QFBC01000005">
    <property type="protein sequence ID" value="PWE55815.1"/>
    <property type="molecule type" value="Genomic_DNA"/>
</dbReference>
<dbReference type="Proteomes" id="UP000245252">
    <property type="component" value="Unassembled WGS sequence"/>
</dbReference>
<evidence type="ECO:0000256" key="5">
    <source>
        <dbReference type="ARBA" id="ARBA00022741"/>
    </source>
</evidence>
<keyword evidence="2" id="KW-0813">Transport</keyword>
<evidence type="ECO:0000259" key="8">
    <source>
        <dbReference type="PROSITE" id="PS50893"/>
    </source>
</evidence>
<dbReference type="RefSeq" id="WP_109458893.1">
    <property type="nucleotide sequence ID" value="NZ_QFBC01000005.1"/>
</dbReference>
<keyword evidence="4" id="KW-0677">Repeat</keyword>
<dbReference type="Pfam" id="PF00005">
    <property type="entry name" value="ABC_tran"/>
    <property type="match status" value="2"/>
</dbReference>
<dbReference type="InterPro" id="IPR017871">
    <property type="entry name" value="ABC_transporter-like_CS"/>
</dbReference>
<accession>A0A2U2DR73</accession>
<dbReference type="GO" id="GO:0016887">
    <property type="term" value="F:ATP hydrolysis activity"/>
    <property type="evidence" value="ECO:0007669"/>
    <property type="project" value="InterPro"/>
</dbReference>
<name>A0A2U2DR73_9HYPH</name>
<dbReference type="InterPro" id="IPR003439">
    <property type="entry name" value="ABC_transporter-like_ATP-bd"/>
</dbReference>
<dbReference type="CDD" id="cd03215">
    <property type="entry name" value="ABC_Carb_Monos_II"/>
    <property type="match status" value="1"/>
</dbReference>
<dbReference type="GO" id="GO:0005524">
    <property type="term" value="F:ATP binding"/>
    <property type="evidence" value="ECO:0007669"/>
    <property type="project" value="UniProtKB-KW"/>
</dbReference>